<dbReference type="STRING" id="553469.SAMN04487947_2414"/>
<accession>A0A1I6HSV2</accession>
<evidence type="ECO:0000256" key="1">
    <source>
        <dbReference type="SAM" id="MobiDB-lite"/>
    </source>
</evidence>
<dbReference type="OrthoDB" id="121941at2157"/>
<protein>
    <submittedName>
        <fullName evidence="3">Uncharacterized protein</fullName>
    </submittedName>
</protein>
<evidence type="ECO:0000313" key="4">
    <source>
        <dbReference type="Proteomes" id="UP000198531"/>
    </source>
</evidence>
<feature type="region of interest" description="Disordered" evidence="1">
    <location>
        <begin position="367"/>
        <end position="453"/>
    </location>
</feature>
<evidence type="ECO:0000256" key="2">
    <source>
        <dbReference type="SAM" id="Phobius"/>
    </source>
</evidence>
<keyword evidence="2" id="KW-1133">Transmembrane helix</keyword>
<dbReference type="InterPro" id="IPR013783">
    <property type="entry name" value="Ig-like_fold"/>
</dbReference>
<keyword evidence="2" id="KW-0812">Transmembrane</keyword>
<feature type="region of interest" description="Disordered" evidence="1">
    <location>
        <begin position="474"/>
        <end position="503"/>
    </location>
</feature>
<evidence type="ECO:0000313" key="3">
    <source>
        <dbReference type="EMBL" id="SFR57330.1"/>
    </source>
</evidence>
<dbReference type="Proteomes" id="UP000198531">
    <property type="component" value="Unassembled WGS sequence"/>
</dbReference>
<feature type="compositionally biased region" description="Polar residues" evidence="1">
    <location>
        <begin position="439"/>
        <end position="451"/>
    </location>
</feature>
<dbReference type="Gene3D" id="2.60.40.10">
    <property type="entry name" value="Immunoglobulins"/>
    <property type="match status" value="1"/>
</dbReference>
<dbReference type="AlphaFoldDB" id="A0A1I6HSV2"/>
<feature type="compositionally biased region" description="Gly residues" evidence="1">
    <location>
        <begin position="407"/>
        <end position="423"/>
    </location>
</feature>
<keyword evidence="4" id="KW-1185">Reference proteome</keyword>
<feature type="compositionally biased region" description="Polar residues" evidence="1">
    <location>
        <begin position="494"/>
        <end position="503"/>
    </location>
</feature>
<keyword evidence="2" id="KW-0472">Membrane</keyword>
<reference evidence="4" key="1">
    <citation type="submission" date="2016-10" db="EMBL/GenBank/DDBJ databases">
        <authorList>
            <person name="Varghese N."/>
            <person name="Submissions S."/>
        </authorList>
    </citation>
    <scope>NUCLEOTIDE SEQUENCE [LARGE SCALE GENOMIC DNA]</scope>
    <source>
        <strain evidence="4">CGMCC 1.7736</strain>
    </source>
</reference>
<sequence length="585" mass="61484">MEFRGDDRAVAVQIGAVLLLGFVVVSLSMYQAAVVPQENEQVEYRHNQRVVGDMHEVRNAVLQTAATGSSAPTAVELGTEYPARSVFVNPSPPGGTLATSSLGDVSIRNAVADDPETAEPDYPETDDFWNGSTRTYPTRALAYQPSYNRYGNAPTTVYENGVLYNRFGEGASANTVTVSDQTLVSGRQISLVTLSGDLSRGGSGTLSVDPRAVSQSTRTVSVSQDASRPGNVSIVVPTRLDASTWRRLLEETNQYDGTGDPTNERYVHAVTDAGPDAVEIAFEAGTTYELRMANVGVGSADGDAEPAYLTSAEGIDFPYTDRKDSFVVEVRDRYNNPVGTRVNASAARGTVPNGTVEEPGRYRYVYEAPATDGPDTVNVSYRDESRAGFDPNATADLQYDVEVQASGGSGSGSGDGGTGGGSGPLSLVDGSGQGKANRGATSGVQFELSNDGSDELELTGVSVDATTKSSVQQLHETNGGQGDGQYEAYFDVGSDSQNSPQSNDGWYEAGDGNGDEYVVGSGTVPLTSDATLAAGEGATVYLYQFQNNGGSGQNMADEEVTVTVEYESGGTSYAETFNVTATDPY</sequence>
<name>A0A1I6HSV2_9EURY</name>
<organism evidence="3 4">
    <name type="scientific">Halogeometricum rufum</name>
    <dbReference type="NCBI Taxonomy" id="553469"/>
    <lineage>
        <taxon>Archaea</taxon>
        <taxon>Methanobacteriati</taxon>
        <taxon>Methanobacteriota</taxon>
        <taxon>Stenosarchaea group</taxon>
        <taxon>Halobacteria</taxon>
        <taxon>Halobacteriales</taxon>
        <taxon>Haloferacaceae</taxon>
        <taxon>Halogeometricum</taxon>
    </lineage>
</organism>
<proteinExistence type="predicted"/>
<feature type="transmembrane region" description="Helical" evidence="2">
    <location>
        <begin position="9"/>
        <end position="30"/>
    </location>
</feature>
<dbReference type="RefSeq" id="WP_089807921.1">
    <property type="nucleotide sequence ID" value="NZ_FOYT01000002.1"/>
</dbReference>
<dbReference type="EMBL" id="FOYT01000002">
    <property type="protein sequence ID" value="SFR57330.1"/>
    <property type="molecule type" value="Genomic_DNA"/>
</dbReference>
<gene>
    <name evidence="3" type="ORF">SAMN04487947_2414</name>
</gene>